<dbReference type="Gene3D" id="3.40.50.1000">
    <property type="entry name" value="HAD superfamily/HAD-like"/>
    <property type="match status" value="1"/>
</dbReference>
<dbReference type="GO" id="GO:0016791">
    <property type="term" value="F:phosphatase activity"/>
    <property type="evidence" value="ECO:0007669"/>
    <property type="project" value="UniProtKB-ARBA"/>
</dbReference>
<dbReference type="InterPro" id="IPR006379">
    <property type="entry name" value="HAD-SF_hydro_IIB"/>
</dbReference>
<dbReference type="InterPro" id="IPR000150">
    <property type="entry name" value="Cof"/>
</dbReference>
<dbReference type="InterPro" id="IPR023214">
    <property type="entry name" value="HAD_sf"/>
</dbReference>
<keyword evidence="1" id="KW-0378">Hydrolase</keyword>
<dbReference type="GO" id="GO:0005829">
    <property type="term" value="C:cytosol"/>
    <property type="evidence" value="ECO:0007669"/>
    <property type="project" value="TreeGrafter"/>
</dbReference>
<dbReference type="SFLD" id="SFLDS00003">
    <property type="entry name" value="Haloacid_Dehalogenase"/>
    <property type="match status" value="1"/>
</dbReference>
<proteinExistence type="predicted"/>
<dbReference type="Pfam" id="PF08282">
    <property type="entry name" value="Hydrolase_3"/>
    <property type="match status" value="1"/>
</dbReference>
<comment type="caution">
    <text evidence="1">The sequence shown here is derived from an EMBL/GenBank/DDBJ whole genome shotgun (WGS) entry which is preliminary data.</text>
</comment>
<dbReference type="InterPro" id="IPR036412">
    <property type="entry name" value="HAD-like_sf"/>
</dbReference>
<dbReference type="SFLD" id="SFLDG01140">
    <property type="entry name" value="C2.B:_Phosphomannomutase_and_P"/>
    <property type="match status" value="1"/>
</dbReference>
<dbReference type="RefSeq" id="WP_004028513.1">
    <property type="nucleotide sequence ID" value="NZ_AGBZ02000004.1"/>
</dbReference>
<protein>
    <submittedName>
        <fullName evidence="1">HAD family hydrolase</fullName>
    </submittedName>
</protein>
<organism evidence="1 2">
    <name type="scientific">Spiroplasma melliferum KC3</name>
    <dbReference type="NCBI Taxonomy" id="570509"/>
    <lineage>
        <taxon>Bacteria</taxon>
        <taxon>Bacillati</taxon>
        <taxon>Mycoplasmatota</taxon>
        <taxon>Mollicutes</taxon>
        <taxon>Entomoplasmatales</taxon>
        <taxon>Spiroplasmataceae</taxon>
        <taxon>Spiroplasma</taxon>
    </lineage>
</organism>
<dbReference type="Gene3D" id="3.30.1240.10">
    <property type="match status" value="1"/>
</dbReference>
<name>A0AAI9T2E0_SPIME</name>
<dbReference type="PROSITE" id="PS01229">
    <property type="entry name" value="COF_2"/>
    <property type="match status" value="1"/>
</dbReference>
<dbReference type="EMBL" id="AGBZ02000004">
    <property type="protein sequence ID" value="KAI92164.1"/>
    <property type="molecule type" value="Genomic_DNA"/>
</dbReference>
<dbReference type="PANTHER" id="PTHR10000:SF8">
    <property type="entry name" value="HAD SUPERFAMILY HYDROLASE-LIKE, TYPE 3"/>
    <property type="match status" value="1"/>
</dbReference>
<evidence type="ECO:0000313" key="2">
    <source>
        <dbReference type="Proteomes" id="UP000004057"/>
    </source>
</evidence>
<dbReference type="PANTHER" id="PTHR10000">
    <property type="entry name" value="PHOSPHOSERINE PHOSPHATASE"/>
    <property type="match status" value="1"/>
</dbReference>
<sequence>MTKIKLIALDMDGTACSFHQGIYETNIMPIIKAQEMGVRVVFATGRPVLTSLSEAIKVKMDYFQQYFIGFNGACIYDIKTNTIVYQQTLSASQVNFLFQLAKKYHKKLWCYIDDLTKVIVNFNPVAENNPELAFFHGEFIQYDSTLVIQNESYKCIVMNVHENDDFIIAARGQNIEIAIDASGTAEINAPGISKLAGLKWISAQWDIALSEMMAIGDSMNDYWMIKNVGLGIAMENSQEQIKAVAKEVTTTVETGGVAKMIEKYILNNKK</sequence>
<dbReference type="NCBIfam" id="TIGR01484">
    <property type="entry name" value="HAD-SF-IIB"/>
    <property type="match status" value="1"/>
</dbReference>
<reference evidence="1 2" key="1">
    <citation type="journal article" date="2012" name="J. Proteome Res.">
        <title>Application of Spiroplasma melliferum proteogenomic profiling for the discovery of virulence factors and pathogenicity mechanisms in host-associated spiroplasmas.</title>
        <authorList>
            <person name="Alexeev D."/>
            <person name="Kostrjukova E."/>
            <person name="Aliper A."/>
            <person name="Popenko A."/>
            <person name="Bazaleev N."/>
            <person name="Tyakht A."/>
            <person name="Selezneva O."/>
            <person name="Akopian T."/>
            <person name="Prichodko E."/>
            <person name="Kondratov I."/>
            <person name="Chukin M."/>
            <person name="Demina I."/>
            <person name="Galyamina M."/>
            <person name="Kamashev D."/>
            <person name="Vanyushkina A."/>
            <person name="Ladygina V."/>
            <person name="Levitskii S."/>
            <person name="Lazarev V."/>
            <person name="Govorun V."/>
        </authorList>
    </citation>
    <scope>NUCLEOTIDE SEQUENCE [LARGE SCALE GENOMIC DNA]</scope>
    <source>
        <strain evidence="1 2">KC3</strain>
    </source>
</reference>
<dbReference type="Proteomes" id="UP000004057">
    <property type="component" value="Unassembled WGS sequence"/>
</dbReference>
<gene>
    <name evidence="1" type="ORF">SPM_005355</name>
</gene>
<dbReference type="AlphaFoldDB" id="A0AAI9T2E0"/>
<dbReference type="GO" id="GO:0000287">
    <property type="term" value="F:magnesium ion binding"/>
    <property type="evidence" value="ECO:0007669"/>
    <property type="project" value="TreeGrafter"/>
</dbReference>
<dbReference type="NCBIfam" id="TIGR00099">
    <property type="entry name" value="Cof-subfamily"/>
    <property type="match status" value="1"/>
</dbReference>
<evidence type="ECO:0000313" key="1">
    <source>
        <dbReference type="EMBL" id="KAI92164.1"/>
    </source>
</evidence>
<dbReference type="SUPFAM" id="SSF56784">
    <property type="entry name" value="HAD-like"/>
    <property type="match status" value="1"/>
</dbReference>
<accession>A0AAI9T2E0</accession>